<evidence type="ECO:0000256" key="1">
    <source>
        <dbReference type="ARBA" id="ARBA00022472"/>
    </source>
</evidence>
<dbReference type="SMART" id="SM00959">
    <property type="entry name" value="Rho_N"/>
    <property type="match status" value="1"/>
</dbReference>
<reference evidence="14 15" key="1">
    <citation type="submission" date="2019-10" db="EMBL/GenBank/DDBJ databases">
        <title>Rubrobacter sp nov SCSIO 52915 isolated from a deep-sea sediment in the South China Sea.</title>
        <authorList>
            <person name="Chen R.W."/>
        </authorList>
    </citation>
    <scope>NUCLEOTIDE SEQUENCE [LARGE SCALE GENOMIC DNA]</scope>
    <source>
        <strain evidence="14 15">SCSIO 52915</strain>
    </source>
</reference>
<proteinExistence type="inferred from homology"/>
<dbReference type="SMART" id="SM00382">
    <property type="entry name" value="AAA"/>
    <property type="match status" value="1"/>
</dbReference>
<evidence type="ECO:0000259" key="13">
    <source>
        <dbReference type="PROSITE" id="PS51856"/>
    </source>
</evidence>
<dbReference type="AlphaFoldDB" id="A0A6G8PWW3"/>
<evidence type="ECO:0000256" key="11">
    <source>
        <dbReference type="PROSITE-ProRule" id="PRU01203"/>
    </source>
</evidence>
<feature type="binding site" evidence="9">
    <location>
        <begin position="275"/>
        <end position="280"/>
    </location>
    <ligand>
        <name>ATP</name>
        <dbReference type="ChEBI" id="CHEBI:30616"/>
    </ligand>
</feature>
<comment type="subunit">
    <text evidence="9">Homohexamer. The homohexamer assembles into an open ring structure.</text>
</comment>
<evidence type="ECO:0000256" key="10">
    <source>
        <dbReference type="NCBIfam" id="TIGR00767"/>
    </source>
</evidence>
<dbReference type="InterPro" id="IPR027417">
    <property type="entry name" value="P-loop_NTPase"/>
</dbReference>
<feature type="binding site" evidence="9">
    <location>
        <position position="306"/>
    </location>
    <ligand>
        <name>ATP</name>
        <dbReference type="ChEBI" id="CHEBI:30616"/>
    </ligand>
</feature>
<evidence type="ECO:0000256" key="9">
    <source>
        <dbReference type="HAMAP-Rule" id="MF_01884"/>
    </source>
</evidence>
<evidence type="ECO:0000256" key="12">
    <source>
        <dbReference type="SAM" id="MobiDB-lite"/>
    </source>
</evidence>
<dbReference type="Proteomes" id="UP000502706">
    <property type="component" value="Chromosome"/>
</dbReference>
<evidence type="ECO:0000313" key="15">
    <source>
        <dbReference type="Proteomes" id="UP000502706"/>
    </source>
</evidence>
<comment type="similarity">
    <text evidence="9 11">Belongs to the Rho family.</text>
</comment>
<dbReference type="PANTHER" id="PTHR46425:SF1">
    <property type="entry name" value="TRANSCRIPTION TERMINATION FACTOR RHO"/>
    <property type="match status" value="1"/>
</dbReference>
<dbReference type="CDD" id="cd01128">
    <property type="entry name" value="rho_factor_C"/>
    <property type="match status" value="1"/>
</dbReference>
<dbReference type="InterPro" id="IPR003593">
    <property type="entry name" value="AAA+_ATPase"/>
</dbReference>
<dbReference type="Pfam" id="PF00006">
    <property type="entry name" value="ATP-synt_ab"/>
    <property type="match status" value="1"/>
</dbReference>
<dbReference type="InterPro" id="IPR036269">
    <property type="entry name" value="Rho_N_sf"/>
</dbReference>
<comment type="function">
    <text evidence="9">Facilitates transcription termination by a mechanism that involves Rho binding to the nascent RNA, activation of Rho's RNA-dependent ATPase activity, and release of the mRNA from the DNA template.</text>
</comment>
<dbReference type="PANTHER" id="PTHR46425">
    <property type="entry name" value="TRANSCRIPTION TERMINATION FACTOR RHO"/>
    <property type="match status" value="1"/>
</dbReference>
<feature type="domain" description="Rho RNA-BD" evidence="13">
    <location>
        <begin position="147"/>
        <end position="220"/>
    </location>
</feature>
<keyword evidence="2 9" id="KW-0547">Nucleotide-binding</keyword>
<dbReference type="GO" id="GO:0003723">
    <property type="term" value="F:RNA binding"/>
    <property type="evidence" value="ECO:0007669"/>
    <property type="project" value="UniProtKB-UniRule"/>
</dbReference>
<feature type="compositionally biased region" description="Basic and acidic residues" evidence="12">
    <location>
        <begin position="112"/>
        <end position="144"/>
    </location>
</feature>
<keyword evidence="8 9" id="KW-0804">Transcription</keyword>
<feature type="compositionally biased region" description="Low complexity" evidence="12">
    <location>
        <begin position="64"/>
        <end position="78"/>
    </location>
</feature>
<dbReference type="PROSITE" id="PS51856">
    <property type="entry name" value="RHO_RNA_BD"/>
    <property type="match status" value="1"/>
</dbReference>
<evidence type="ECO:0000256" key="8">
    <source>
        <dbReference type="ARBA" id="ARBA00023163"/>
    </source>
</evidence>
<feature type="region of interest" description="Disordered" evidence="12">
    <location>
        <begin position="45"/>
        <end position="153"/>
    </location>
</feature>
<evidence type="ECO:0000256" key="7">
    <source>
        <dbReference type="ARBA" id="ARBA00023015"/>
    </source>
</evidence>
<organism evidence="14 15">
    <name type="scientific">Rubrobacter marinus</name>
    <dbReference type="NCBI Taxonomy" id="2653852"/>
    <lineage>
        <taxon>Bacteria</taxon>
        <taxon>Bacillati</taxon>
        <taxon>Actinomycetota</taxon>
        <taxon>Rubrobacteria</taxon>
        <taxon>Rubrobacterales</taxon>
        <taxon>Rubrobacteraceae</taxon>
        <taxon>Rubrobacter</taxon>
    </lineage>
</organism>
<dbReference type="GO" id="GO:0004386">
    <property type="term" value="F:helicase activity"/>
    <property type="evidence" value="ECO:0007669"/>
    <property type="project" value="UniProtKB-UniRule"/>
</dbReference>
<dbReference type="InterPro" id="IPR000194">
    <property type="entry name" value="ATPase_F1/V1/A1_a/bsu_nucl-bd"/>
</dbReference>
<dbReference type="Pfam" id="PF07497">
    <property type="entry name" value="Rho_RNA_bind"/>
    <property type="match status" value="1"/>
</dbReference>
<dbReference type="NCBIfam" id="NF006886">
    <property type="entry name" value="PRK09376.1"/>
    <property type="match status" value="1"/>
</dbReference>
<dbReference type="Gene3D" id="2.40.50.140">
    <property type="entry name" value="Nucleic acid-binding proteins"/>
    <property type="match status" value="1"/>
</dbReference>
<evidence type="ECO:0000256" key="5">
    <source>
        <dbReference type="ARBA" id="ARBA00022840"/>
    </source>
</evidence>
<dbReference type="KEGG" id="rmar:GBA65_09415"/>
<dbReference type="InterPro" id="IPR041703">
    <property type="entry name" value="Rho_factor_ATP-bd"/>
</dbReference>
<evidence type="ECO:0000256" key="2">
    <source>
        <dbReference type="ARBA" id="ARBA00022741"/>
    </source>
</evidence>
<dbReference type="CDD" id="cd04459">
    <property type="entry name" value="Rho_CSD"/>
    <property type="match status" value="1"/>
</dbReference>
<keyword evidence="1 9" id="KW-0806">Transcription termination</keyword>
<dbReference type="SUPFAM" id="SSF52540">
    <property type="entry name" value="P-loop containing nucleoside triphosphate hydrolases"/>
    <property type="match status" value="1"/>
</dbReference>
<dbReference type="InterPro" id="IPR011112">
    <property type="entry name" value="Rho-like_N"/>
</dbReference>
<gene>
    <name evidence="9" type="primary">rho</name>
    <name evidence="14" type="ORF">GBA65_09415</name>
</gene>
<keyword evidence="15" id="KW-1185">Reference proteome</keyword>
<dbReference type="NCBIfam" id="TIGR00767">
    <property type="entry name" value="rho"/>
    <property type="match status" value="1"/>
</dbReference>
<dbReference type="RefSeq" id="WP_166396376.1">
    <property type="nucleotide sequence ID" value="NZ_CP045121.1"/>
</dbReference>
<dbReference type="EMBL" id="CP045121">
    <property type="protein sequence ID" value="QIN78704.1"/>
    <property type="molecule type" value="Genomic_DNA"/>
</dbReference>
<dbReference type="HAMAP" id="MF_01884">
    <property type="entry name" value="Rho"/>
    <property type="match status" value="1"/>
</dbReference>
<dbReference type="InterPro" id="IPR012340">
    <property type="entry name" value="NA-bd_OB-fold"/>
</dbReference>
<dbReference type="SUPFAM" id="SSF50249">
    <property type="entry name" value="Nucleic acid-binding proteins"/>
    <property type="match status" value="1"/>
</dbReference>
<dbReference type="InterPro" id="IPR011129">
    <property type="entry name" value="CSD"/>
</dbReference>
<accession>A0A6G8PWW3</accession>
<dbReference type="GO" id="GO:0016787">
    <property type="term" value="F:hydrolase activity"/>
    <property type="evidence" value="ECO:0007669"/>
    <property type="project" value="UniProtKB-KW"/>
</dbReference>
<keyword evidence="6 9" id="KW-0694">RNA-binding</keyword>
<dbReference type="Pfam" id="PF07498">
    <property type="entry name" value="Rho_N"/>
    <property type="match status" value="1"/>
</dbReference>
<dbReference type="EC" id="3.6.4.-" evidence="9 10"/>
<dbReference type="Gene3D" id="3.40.50.300">
    <property type="entry name" value="P-loop containing nucleotide triphosphate hydrolases"/>
    <property type="match status" value="1"/>
</dbReference>
<keyword evidence="4 9" id="KW-0347">Helicase</keyword>
<dbReference type="GO" id="GO:0006353">
    <property type="term" value="P:DNA-templated transcription termination"/>
    <property type="evidence" value="ECO:0007669"/>
    <property type="project" value="UniProtKB-UniRule"/>
</dbReference>
<comment type="caution">
    <text evidence="9">Lacks conserved residue(s) required for the propagation of feature annotation.</text>
</comment>
<evidence type="ECO:0000313" key="14">
    <source>
        <dbReference type="EMBL" id="QIN78704.1"/>
    </source>
</evidence>
<dbReference type="InterPro" id="IPR011113">
    <property type="entry name" value="Rho_RNA-bd"/>
</dbReference>
<dbReference type="GO" id="GO:0008186">
    <property type="term" value="F:ATP-dependent activity, acting on RNA"/>
    <property type="evidence" value="ECO:0007669"/>
    <property type="project" value="UniProtKB-UniRule"/>
</dbReference>
<evidence type="ECO:0000256" key="6">
    <source>
        <dbReference type="ARBA" id="ARBA00022884"/>
    </source>
</evidence>
<sequence length="516" mass="56547">MTELATLERKPLSDLHQIASQLGIESYRKYRKPQLAELIYKTATEQADGAKTEPEPVATTEQPAADSAAATNGAATEARNGSANGAAGVATETPRTDPFGEADTAAVAAPEEVEKRRNEKKGRDKGEGRREGRGDKGEKAERGDGQAPVQSGVLDVLPDGFGFLRTNGYSQGKGDVYVSTSQIKRFNLRRGDEVVGQIRPARDGEKYPALVRIETVNGTEPQKGRRRTSFDDLTPLYPEDRLRLEWKPNDIAPRVIDLTAPIGKGQRGLIVSPPKAGKTTILKQIAQSIAANYPEVKLFVLLADERPEEVTDWERSVQEATVVSSTFDQPSENHIAVAELVLERVKRLVEEGEDVVVLLDSITRLARAYNLAAPASGRILSGGVDSAALYPPKKFFGAARNIEDGGSLTILASALVETGSRMDEVIYEEFKGTGNMELHLERKLANKRIYPAINVEDSGTRKEELLMEPAEAQRVWQVRSILGALGTDQKVELLIQKLKETRTNAEFLRELQRVRG</sequence>
<evidence type="ECO:0000256" key="4">
    <source>
        <dbReference type="ARBA" id="ARBA00022806"/>
    </source>
</evidence>
<keyword evidence="7 9" id="KW-0805">Transcription regulation</keyword>
<protein>
    <recommendedName>
        <fullName evidence="9 10">Transcription termination factor Rho</fullName>
        <ecNumber evidence="9 10">3.6.4.-</ecNumber>
    </recommendedName>
    <alternativeName>
        <fullName evidence="9">ATP-dependent helicase Rho</fullName>
    </alternativeName>
</protein>
<keyword evidence="3 9" id="KW-0378">Hydrolase</keyword>
<dbReference type="InterPro" id="IPR004665">
    <property type="entry name" value="Term_rho"/>
</dbReference>
<dbReference type="SMART" id="SM00357">
    <property type="entry name" value="CSP"/>
    <property type="match status" value="1"/>
</dbReference>
<evidence type="ECO:0000256" key="3">
    <source>
        <dbReference type="ARBA" id="ARBA00022801"/>
    </source>
</evidence>
<feature type="binding site" evidence="9">
    <location>
        <begin position="263"/>
        <end position="268"/>
    </location>
    <ligand>
        <name>ATP</name>
        <dbReference type="ChEBI" id="CHEBI:30616"/>
    </ligand>
</feature>
<dbReference type="GO" id="GO:0005524">
    <property type="term" value="F:ATP binding"/>
    <property type="evidence" value="ECO:0007669"/>
    <property type="project" value="UniProtKB-UniRule"/>
</dbReference>
<name>A0A6G8PWW3_9ACTN</name>
<dbReference type="SUPFAM" id="SSF68912">
    <property type="entry name" value="Rho N-terminal domain-like"/>
    <property type="match status" value="1"/>
</dbReference>
<keyword evidence="5 9" id="KW-0067">ATP-binding</keyword>